<dbReference type="OrthoDB" id="8002603at2"/>
<feature type="compositionally biased region" description="Polar residues" evidence="1">
    <location>
        <begin position="39"/>
        <end position="49"/>
    </location>
</feature>
<dbReference type="RefSeq" id="WP_048432605.1">
    <property type="nucleotide sequence ID" value="NZ_LWHQ01000014.1"/>
</dbReference>
<dbReference type="EMBL" id="LWHQ01000014">
    <property type="protein sequence ID" value="OAS25995.1"/>
    <property type="molecule type" value="Genomic_DNA"/>
</dbReference>
<sequence length="206" mass="21896">MPSLNLRNVLRRDPDRPTLRQRAAALKTAATKAIRRPEQSTSPTANQQVDPHIALLPALRQAFAWTRDAAPFVDEPSSSPEGRAYTAVAHHCWGLSSRIIAMPSPATPAGLGALALALTVWAEGSIGKAENDGLDHERYPEERRLAAAVRAMMSVAGIDPLPGWVGFGDEPGSDDAWQAMVRRQGHGSLPAWALAGKSGPDGASEA</sequence>
<evidence type="ECO:0000313" key="3">
    <source>
        <dbReference type="Proteomes" id="UP000078316"/>
    </source>
</evidence>
<dbReference type="STRING" id="427683.A5481_07490"/>
<comment type="caution">
    <text evidence="2">The sequence shown here is derived from an EMBL/GenBank/DDBJ whole genome shotgun (WGS) entry which is preliminary data.</text>
</comment>
<reference evidence="2 3" key="1">
    <citation type="submission" date="2016-04" db="EMBL/GenBank/DDBJ databases">
        <authorList>
            <person name="Evans L.H."/>
            <person name="Alamgir A."/>
            <person name="Owens N."/>
            <person name="Weber N.D."/>
            <person name="Virtaneva K."/>
            <person name="Barbian K."/>
            <person name="Babar A."/>
            <person name="Rosenke K."/>
        </authorList>
    </citation>
    <scope>NUCLEOTIDE SEQUENCE [LARGE SCALE GENOMIC DNA]</scope>
    <source>
        <strain evidence="2 3">PMB02</strain>
    </source>
</reference>
<organism evidence="2 3">
    <name type="scientific">Methylobacterium platani</name>
    <dbReference type="NCBI Taxonomy" id="427683"/>
    <lineage>
        <taxon>Bacteria</taxon>
        <taxon>Pseudomonadati</taxon>
        <taxon>Pseudomonadota</taxon>
        <taxon>Alphaproteobacteria</taxon>
        <taxon>Hyphomicrobiales</taxon>
        <taxon>Methylobacteriaceae</taxon>
        <taxon>Methylobacterium</taxon>
    </lineage>
</organism>
<proteinExistence type="predicted"/>
<gene>
    <name evidence="2" type="ORF">A5481_07490</name>
</gene>
<protein>
    <submittedName>
        <fullName evidence="2">Uncharacterized protein</fullName>
    </submittedName>
</protein>
<dbReference type="Proteomes" id="UP000078316">
    <property type="component" value="Unassembled WGS sequence"/>
</dbReference>
<evidence type="ECO:0000256" key="1">
    <source>
        <dbReference type="SAM" id="MobiDB-lite"/>
    </source>
</evidence>
<evidence type="ECO:0000313" key="2">
    <source>
        <dbReference type="EMBL" id="OAS25995.1"/>
    </source>
</evidence>
<feature type="compositionally biased region" description="Low complexity" evidence="1">
    <location>
        <begin position="23"/>
        <end position="32"/>
    </location>
</feature>
<dbReference type="AlphaFoldDB" id="A0A179SGB3"/>
<feature type="region of interest" description="Disordered" evidence="1">
    <location>
        <begin position="1"/>
        <end position="50"/>
    </location>
</feature>
<accession>A0A179SGB3</accession>
<name>A0A179SGB3_9HYPH</name>